<dbReference type="AlphaFoldDB" id="A0A0D3IRV4"/>
<dbReference type="KEGG" id="ehx:EMIHUDRAFT_124399"/>
<evidence type="ECO:0000313" key="3">
    <source>
        <dbReference type="Proteomes" id="UP000013827"/>
    </source>
</evidence>
<dbReference type="EnsemblProtists" id="EOD13989">
    <property type="protein sequence ID" value="EOD13989"/>
    <property type="gene ID" value="EMIHUDRAFT_124399"/>
</dbReference>
<organism evidence="2 3">
    <name type="scientific">Emiliania huxleyi (strain CCMP1516)</name>
    <dbReference type="NCBI Taxonomy" id="280463"/>
    <lineage>
        <taxon>Eukaryota</taxon>
        <taxon>Haptista</taxon>
        <taxon>Haptophyta</taxon>
        <taxon>Prymnesiophyceae</taxon>
        <taxon>Isochrysidales</taxon>
        <taxon>Noelaerhabdaceae</taxon>
        <taxon>Emiliania</taxon>
    </lineage>
</organism>
<dbReference type="Proteomes" id="UP000013827">
    <property type="component" value="Unassembled WGS sequence"/>
</dbReference>
<keyword evidence="1" id="KW-0732">Signal</keyword>
<evidence type="ECO:0000313" key="2">
    <source>
        <dbReference type="EnsemblProtists" id="EOD13989"/>
    </source>
</evidence>
<feature type="chain" id="PRO_5044226586" evidence="1">
    <location>
        <begin position="17"/>
        <end position="123"/>
    </location>
</feature>
<protein>
    <submittedName>
        <fullName evidence="2">Uncharacterized protein</fullName>
    </submittedName>
</protein>
<feature type="signal peptide" evidence="1">
    <location>
        <begin position="1"/>
        <end position="16"/>
    </location>
</feature>
<sequence>MLLLVLSCSLSLLQQPRPPLGLGLRPALLCGRRVAIVMAADEAAAQRAEQADRAAAALAQLPPGLYNRVSFQSGGMKQAYAEEECLACYPTEADALAAVDKNSMTVNPSMNSPSKITETHALL</sequence>
<proteinExistence type="predicted"/>
<reference evidence="3" key="1">
    <citation type="journal article" date="2013" name="Nature">
        <title>Pan genome of the phytoplankton Emiliania underpins its global distribution.</title>
        <authorList>
            <person name="Read B.A."/>
            <person name="Kegel J."/>
            <person name="Klute M.J."/>
            <person name="Kuo A."/>
            <person name="Lefebvre S.C."/>
            <person name="Maumus F."/>
            <person name="Mayer C."/>
            <person name="Miller J."/>
            <person name="Monier A."/>
            <person name="Salamov A."/>
            <person name="Young J."/>
            <person name="Aguilar M."/>
            <person name="Claverie J.M."/>
            <person name="Frickenhaus S."/>
            <person name="Gonzalez K."/>
            <person name="Herman E.K."/>
            <person name="Lin Y.C."/>
            <person name="Napier J."/>
            <person name="Ogata H."/>
            <person name="Sarno A.F."/>
            <person name="Shmutz J."/>
            <person name="Schroeder D."/>
            <person name="de Vargas C."/>
            <person name="Verret F."/>
            <person name="von Dassow P."/>
            <person name="Valentin K."/>
            <person name="Van de Peer Y."/>
            <person name="Wheeler G."/>
            <person name="Dacks J.B."/>
            <person name="Delwiche C.F."/>
            <person name="Dyhrman S.T."/>
            <person name="Glockner G."/>
            <person name="John U."/>
            <person name="Richards T."/>
            <person name="Worden A.Z."/>
            <person name="Zhang X."/>
            <person name="Grigoriev I.V."/>
            <person name="Allen A.E."/>
            <person name="Bidle K."/>
            <person name="Borodovsky M."/>
            <person name="Bowler C."/>
            <person name="Brownlee C."/>
            <person name="Cock J.M."/>
            <person name="Elias M."/>
            <person name="Gladyshev V.N."/>
            <person name="Groth M."/>
            <person name="Guda C."/>
            <person name="Hadaegh A."/>
            <person name="Iglesias-Rodriguez M.D."/>
            <person name="Jenkins J."/>
            <person name="Jones B.M."/>
            <person name="Lawson T."/>
            <person name="Leese F."/>
            <person name="Lindquist E."/>
            <person name="Lobanov A."/>
            <person name="Lomsadze A."/>
            <person name="Malik S.B."/>
            <person name="Marsh M.E."/>
            <person name="Mackinder L."/>
            <person name="Mock T."/>
            <person name="Mueller-Roeber B."/>
            <person name="Pagarete A."/>
            <person name="Parker M."/>
            <person name="Probert I."/>
            <person name="Quesneville H."/>
            <person name="Raines C."/>
            <person name="Rensing S.A."/>
            <person name="Riano-Pachon D.M."/>
            <person name="Richier S."/>
            <person name="Rokitta S."/>
            <person name="Shiraiwa Y."/>
            <person name="Soanes D.M."/>
            <person name="van der Giezen M."/>
            <person name="Wahlund T.M."/>
            <person name="Williams B."/>
            <person name="Wilson W."/>
            <person name="Wolfe G."/>
            <person name="Wurch L.L."/>
        </authorList>
    </citation>
    <scope>NUCLEOTIDE SEQUENCE</scope>
</reference>
<reference evidence="2" key="2">
    <citation type="submission" date="2024-10" db="UniProtKB">
        <authorList>
            <consortium name="EnsemblProtists"/>
        </authorList>
    </citation>
    <scope>IDENTIFICATION</scope>
</reference>
<dbReference type="PaxDb" id="2903-EOD13989"/>
<accession>A0A0D3IRV4</accession>
<dbReference type="HOGENOM" id="CLU_129576_0_0_1"/>
<dbReference type="RefSeq" id="XP_005766418.1">
    <property type="nucleotide sequence ID" value="XM_005766361.1"/>
</dbReference>
<name>A0A0D3IRV4_EMIH1</name>
<evidence type="ECO:0000256" key="1">
    <source>
        <dbReference type="SAM" id="SignalP"/>
    </source>
</evidence>
<keyword evidence="3" id="KW-1185">Reference proteome</keyword>
<dbReference type="GeneID" id="17260140"/>